<dbReference type="PROSITE" id="PS50105">
    <property type="entry name" value="SAM_DOMAIN"/>
    <property type="match status" value="1"/>
</dbReference>
<feature type="region of interest" description="Disordered" evidence="1">
    <location>
        <begin position="338"/>
        <end position="372"/>
    </location>
</feature>
<proteinExistence type="predicted"/>
<keyword evidence="4" id="KW-1185">Reference proteome</keyword>
<sequence length="372" mass="42410">MWVHIHKSMGTFIYPRADWLALLNGENLVRPSFNGNWWPHDTPSGANKRVSCQDRSSWFDWSNATWGQIEHTIGDDDLCHNQFNYGIFIRDPNDLAISKASFENYTANETLASLSCLLDATGDLNRAQGCNHAAHKKHDWRLWWFWDNFLVRTLGGEEIWSLPAGGVTEAHVQKVIARLSKFDAVLFMDDFDHTEYLKSTIGWHPKHYTKAKRHKNKAKHVVELTDEQAEIARHTNRFDYMVLDHFRQIPMQVRIRKFQCLLAWGMDYARWRDWTGQDVAAYVSAFADLPQYSKAIAQNISGPALERLLAGGTVGKGLARAGICDLGHQKKIGAAFAKLSKEESQRRSRRSSPSCARATPDLSSTRPCPRPT</sequence>
<evidence type="ECO:0000259" key="2">
    <source>
        <dbReference type="PROSITE" id="PS50105"/>
    </source>
</evidence>
<protein>
    <recommendedName>
        <fullName evidence="2">SAM domain-containing protein</fullName>
    </recommendedName>
</protein>
<evidence type="ECO:0000313" key="3">
    <source>
        <dbReference type="EMBL" id="CAK0832998.1"/>
    </source>
</evidence>
<evidence type="ECO:0000256" key="1">
    <source>
        <dbReference type="SAM" id="MobiDB-lite"/>
    </source>
</evidence>
<dbReference type="Gene3D" id="3.40.50.300">
    <property type="entry name" value="P-loop containing nucleotide triphosphate hydrolases"/>
    <property type="match status" value="1"/>
</dbReference>
<accession>A0ABN9SME4</accession>
<organism evidence="3 4">
    <name type="scientific">Prorocentrum cordatum</name>
    <dbReference type="NCBI Taxonomy" id="2364126"/>
    <lineage>
        <taxon>Eukaryota</taxon>
        <taxon>Sar</taxon>
        <taxon>Alveolata</taxon>
        <taxon>Dinophyceae</taxon>
        <taxon>Prorocentrales</taxon>
        <taxon>Prorocentraceae</taxon>
        <taxon>Prorocentrum</taxon>
    </lineage>
</organism>
<dbReference type="InterPro" id="IPR013761">
    <property type="entry name" value="SAM/pointed_sf"/>
</dbReference>
<dbReference type="Gene3D" id="1.10.150.50">
    <property type="entry name" value="Transcription Factor, Ets-1"/>
    <property type="match status" value="1"/>
</dbReference>
<dbReference type="Proteomes" id="UP001189429">
    <property type="component" value="Unassembled WGS sequence"/>
</dbReference>
<comment type="caution">
    <text evidence="3">The sequence shown here is derived from an EMBL/GenBank/DDBJ whole genome shotgun (WGS) entry which is preliminary data.</text>
</comment>
<reference evidence="3" key="1">
    <citation type="submission" date="2023-10" db="EMBL/GenBank/DDBJ databases">
        <authorList>
            <person name="Chen Y."/>
            <person name="Shah S."/>
            <person name="Dougan E. K."/>
            <person name="Thang M."/>
            <person name="Chan C."/>
        </authorList>
    </citation>
    <scope>NUCLEOTIDE SEQUENCE [LARGE SCALE GENOMIC DNA]</scope>
</reference>
<evidence type="ECO:0000313" key="4">
    <source>
        <dbReference type="Proteomes" id="UP001189429"/>
    </source>
</evidence>
<dbReference type="EMBL" id="CAUYUJ010011980">
    <property type="protein sequence ID" value="CAK0832998.1"/>
    <property type="molecule type" value="Genomic_DNA"/>
</dbReference>
<dbReference type="InterPro" id="IPR027417">
    <property type="entry name" value="P-loop_NTPase"/>
</dbReference>
<dbReference type="InterPro" id="IPR001660">
    <property type="entry name" value="SAM"/>
</dbReference>
<gene>
    <name evidence="3" type="ORF">PCOR1329_LOCUS30830</name>
</gene>
<name>A0ABN9SME4_9DINO</name>
<feature type="domain" description="SAM" evidence="2">
    <location>
        <begin position="274"/>
        <end position="342"/>
    </location>
</feature>